<evidence type="ECO:0000256" key="6">
    <source>
        <dbReference type="ARBA" id="ARBA00023136"/>
    </source>
</evidence>
<feature type="transmembrane region" description="Helical" evidence="7">
    <location>
        <begin position="66"/>
        <end position="82"/>
    </location>
</feature>
<evidence type="ECO:0000259" key="8">
    <source>
        <dbReference type="PROSITE" id="PS50928"/>
    </source>
</evidence>
<gene>
    <name evidence="9" type="ORF">SAMN05660453_1125</name>
</gene>
<comment type="subcellular location">
    <subcellularLocation>
        <location evidence="1 7">Cell membrane</location>
        <topology evidence="1 7">Multi-pass membrane protein</topology>
    </subcellularLocation>
</comment>
<dbReference type="PANTHER" id="PTHR30614:SF41">
    <property type="entry name" value="INNER MEMBRANE AMINO-ACID ABC TRANSPORTER PERMEASE PROTEIN YHDY"/>
    <property type="match status" value="1"/>
</dbReference>
<evidence type="ECO:0000256" key="5">
    <source>
        <dbReference type="ARBA" id="ARBA00022989"/>
    </source>
</evidence>
<dbReference type="PROSITE" id="PS50928">
    <property type="entry name" value="ABC_TM1"/>
    <property type="match status" value="1"/>
</dbReference>
<dbReference type="InterPro" id="IPR043429">
    <property type="entry name" value="ArtM/GltK/GlnP/TcyL/YhdX-like"/>
</dbReference>
<keyword evidence="2 7" id="KW-0813">Transport</keyword>
<reference evidence="10" key="1">
    <citation type="submission" date="2016-10" db="EMBL/GenBank/DDBJ databases">
        <authorList>
            <person name="Varghese N."/>
            <person name="Submissions S."/>
        </authorList>
    </citation>
    <scope>NUCLEOTIDE SEQUENCE [LARGE SCALE GENOMIC DNA]</scope>
    <source>
        <strain evidence="10">DSM 19113</strain>
    </source>
</reference>
<keyword evidence="6 7" id="KW-0472">Membrane</keyword>
<evidence type="ECO:0000256" key="3">
    <source>
        <dbReference type="ARBA" id="ARBA00022475"/>
    </source>
</evidence>
<dbReference type="GO" id="GO:0006865">
    <property type="term" value="P:amino acid transport"/>
    <property type="evidence" value="ECO:0007669"/>
    <property type="project" value="TreeGrafter"/>
</dbReference>
<protein>
    <submittedName>
        <fullName evidence="9">Amino acid ABC transporter membrane protein 2, PAAT family (TC 3.A.1.3.-)</fullName>
    </submittedName>
</protein>
<evidence type="ECO:0000313" key="9">
    <source>
        <dbReference type="EMBL" id="SFC11875.1"/>
    </source>
</evidence>
<dbReference type="OrthoDB" id="9787841at2"/>
<evidence type="ECO:0000256" key="4">
    <source>
        <dbReference type="ARBA" id="ARBA00022692"/>
    </source>
</evidence>
<dbReference type="EMBL" id="FOLI01000005">
    <property type="protein sequence ID" value="SFC11875.1"/>
    <property type="molecule type" value="Genomic_DNA"/>
</dbReference>
<feature type="transmembrane region" description="Helical" evidence="7">
    <location>
        <begin position="20"/>
        <end position="46"/>
    </location>
</feature>
<keyword evidence="5 7" id="KW-1133">Transmembrane helix</keyword>
<dbReference type="Pfam" id="PF00528">
    <property type="entry name" value="BPD_transp_1"/>
    <property type="match status" value="1"/>
</dbReference>
<dbReference type="Gene3D" id="1.10.3720.10">
    <property type="entry name" value="MetI-like"/>
    <property type="match status" value="1"/>
</dbReference>
<proteinExistence type="inferred from homology"/>
<dbReference type="InterPro" id="IPR010065">
    <property type="entry name" value="AA_ABC_transptr_permease_3TM"/>
</dbReference>
<dbReference type="GO" id="GO:0022857">
    <property type="term" value="F:transmembrane transporter activity"/>
    <property type="evidence" value="ECO:0007669"/>
    <property type="project" value="InterPro"/>
</dbReference>
<organism evidence="9 10">
    <name type="scientific">Fructobacillus durionis</name>
    <dbReference type="NCBI Taxonomy" id="283737"/>
    <lineage>
        <taxon>Bacteria</taxon>
        <taxon>Bacillati</taxon>
        <taxon>Bacillota</taxon>
        <taxon>Bacilli</taxon>
        <taxon>Lactobacillales</taxon>
        <taxon>Lactobacillaceae</taxon>
        <taxon>Fructobacillus</taxon>
    </lineage>
</organism>
<dbReference type="STRING" id="283737.SAMN05660453_1125"/>
<keyword evidence="10" id="KW-1185">Reference proteome</keyword>
<dbReference type="Proteomes" id="UP000199376">
    <property type="component" value="Unassembled WGS sequence"/>
</dbReference>
<sequence>MNDFFAALSADNLSYLLQGLGITVGVSVFSIIISLIIGSFVGIAMFEKIPYFSSLIGTLNNIVRNLPLLLIIFFTYFSLPQVGIRLPVFWSTVVAMSFFEAAMLSEIIRGGLESIDKGQFEGARSTGMSNKQTMIYVILPQAYKKMIPPLISQLISLVKDTSLASGIVLADLTYRGQVVYAQNSHYIVPILIFMTFAYFVVNYLLSLLAKYFDRRLA</sequence>
<dbReference type="SUPFAM" id="SSF161098">
    <property type="entry name" value="MetI-like"/>
    <property type="match status" value="1"/>
</dbReference>
<keyword evidence="3" id="KW-1003">Cell membrane</keyword>
<dbReference type="PANTHER" id="PTHR30614">
    <property type="entry name" value="MEMBRANE COMPONENT OF AMINO ACID ABC TRANSPORTER"/>
    <property type="match status" value="1"/>
</dbReference>
<evidence type="ECO:0000256" key="2">
    <source>
        <dbReference type="ARBA" id="ARBA00022448"/>
    </source>
</evidence>
<dbReference type="CDD" id="cd06261">
    <property type="entry name" value="TM_PBP2"/>
    <property type="match status" value="1"/>
</dbReference>
<dbReference type="GO" id="GO:0043190">
    <property type="term" value="C:ATP-binding cassette (ABC) transporter complex"/>
    <property type="evidence" value="ECO:0007669"/>
    <property type="project" value="InterPro"/>
</dbReference>
<evidence type="ECO:0000313" key="10">
    <source>
        <dbReference type="Proteomes" id="UP000199376"/>
    </source>
</evidence>
<comment type="similarity">
    <text evidence="7">Belongs to the binding-protein-dependent transport system permease family.</text>
</comment>
<evidence type="ECO:0000256" key="7">
    <source>
        <dbReference type="RuleBase" id="RU363032"/>
    </source>
</evidence>
<keyword evidence="4 7" id="KW-0812">Transmembrane</keyword>
<evidence type="ECO:0000256" key="1">
    <source>
        <dbReference type="ARBA" id="ARBA00004651"/>
    </source>
</evidence>
<feature type="transmembrane region" description="Helical" evidence="7">
    <location>
        <begin position="186"/>
        <end position="205"/>
    </location>
</feature>
<feature type="domain" description="ABC transmembrane type-1" evidence="8">
    <location>
        <begin position="20"/>
        <end position="209"/>
    </location>
</feature>
<dbReference type="InterPro" id="IPR000515">
    <property type="entry name" value="MetI-like"/>
</dbReference>
<name>A0A1I1GK99_9LACO</name>
<dbReference type="AlphaFoldDB" id="A0A1I1GK99"/>
<accession>A0A1I1GK99</accession>
<dbReference type="InterPro" id="IPR035906">
    <property type="entry name" value="MetI-like_sf"/>
</dbReference>
<dbReference type="NCBIfam" id="TIGR01726">
    <property type="entry name" value="HEQRo_perm_3TM"/>
    <property type="match status" value="1"/>
</dbReference>
<dbReference type="RefSeq" id="WP_091502843.1">
    <property type="nucleotide sequence ID" value="NZ_FOLI01000005.1"/>
</dbReference>